<keyword evidence="1" id="KW-0479">Metal-binding</keyword>
<evidence type="ECO:0000256" key="4">
    <source>
        <dbReference type="SAM" id="MobiDB-lite"/>
    </source>
</evidence>
<keyword evidence="7" id="KW-1185">Reference proteome</keyword>
<evidence type="ECO:0000256" key="3">
    <source>
        <dbReference type="ARBA" id="ARBA00022833"/>
    </source>
</evidence>
<evidence type="ECO:0000313" key="6">
    <source>
        <dbReference type="EMBL" id="VDP81341.1"/>
    </source>
</evidence>
<evidence type="ECO:0000256" key="2">
    <source>
        <dbReference type="ARBA" id="ARBA00022771"/>
    </source>
</evidence>
<keyword evidence="3" id="KW-0862">Zinc</keyword>
<dbReference type="WBParaSite" id="ECPE_0000753501-mRNA-1">
    <property type="protein sequence ID" value="ECPE_0000753501-mRNA-1"/>
    <property type="gene ID" value="ECPE_0000753501"/>
</dbReference>
<dbReference type="InterPro" id="IPR015940">
    <property type="entry name" value="UBA"/>
</dbReference>
<feature type="compositionally biased region" description="Acidic residues" evidence="4">
    <location>
        <begin position="212"/>
        <end position="223"/>
    </location>
</feature>
<dbReference type="SUPFAM" id="SSF57850">
    <property type="entry name" value="RING/U-box"/>
    <property type="match status" value="1"/>
</dbReference>
<evidence type="ECO:0000256" key="1">
    <source>
        <dbReference type="ARBA" id="ARBA00022723"/>
    </source>
</evidence>
<dbReference type="Gene3D" id="3.30.60.90">
    <property type="match status" value="1"/>
</dbReference>
<dbReference type="AlphaFoldDB" id="A0A183AKN4"/>
<evidence type="ECO:0000259" key="5">
    <source>
        <dbReference type="PROSITE" id="PS50030"/>
    </source>
</evidence>
<reference evidence="8" key="1">
    <citation type="submission" date="2016-06" db="UniProtKB">
        <authorList>
            <consortium name="WormBaseParasite"/>
        </authorList>
    </citation>
    <scope>IDENTIFICATION</scope>
</reference>
<keyword evidence="2" id="KW-0863">Zinc-finger</keyword>
<evidence type="ECO:0000313" key="8">
    <source>
        <dbReference type="WBParaSite" id="ECPE_0000753501-mRNA-1"/>
    </source>
</evidence>
<evidence type="ECO:0000313" key="7">
    <source>
        <dbReference type="Proteomes" id="UP000272942"/>
    </source>
</evidence>
<feature type="region of interest" description="Disordered" evidence="4">
    <location>
        <begin position="212"/>
        <end position="238"/>
    </location>
</feature>
<dbReference type="InterPro" id="IPR043145">
    <property type="entry name" value="Znf_ZZ_sf"/>
</dbReference>
<dbReference type="Proteomes" id="UP000272942">
    <property type="component" value="Unassembled WGS sequence"/>
</dbReference>
<dbReference type="EMBL" id="UZAN01044729">
    <property type="protein sequence ID" value="VDP81341.1"/>
    <property type="molecule type" value="Genomic_DNA"/>
</dbReference>
<name>A0A183AKN4_9TREM</name>
<gene>
    <name evidence="6" type="ORF">ECPE_LOCUS7519</name>
</gene>
<dbReference type="GO" id="GO:0008270">
    <property type="term" value="F:zinc ion binding"/>
    <property type="evidence" value="ECO:0007669"/>
    <property type="project" value="UniProtKB-KW"/>
</dbReference>
<reference evidence="6 7" key="2">
    <citation type="submission" date="2018-11" db="EMBL/GenBank/DDBJ databases">
        <authorList>
            <consortium name="Pathogen Informatics"/>
        </authorList>
    </citation>
    <scope>NUCLEOTIDE SEQUENCE [LARGE SCALE GENOMIC DNA]</scope>
    <source>
        <strain evidence="6 7">Egypt</strain>
    </source>
</reference>
<dbReference type="Gene3D" id="1.10.8.10">
    <property type="entry name" value="DNA helicase RuvA subunit, C-terminal domain"/>
    <property type="match status" value="1"/>
</dbReference>
<sequence>MFIIRIAFPCAHRPEKVVTFEWPFKGATSDLSWETLITKLCEHTRMKKGKFYVSWNDGTEYCTISTTESLREAVNQMRINRPDSTPLLYVSPVVPPEEKKLGGFFGGCAPEDLPRDFREYVDADTNEGRADYMQSNEYGPLELVCNQCKLVDWRGDKFSCVVCPRVVLCGTCYQSGFHAQHPVLITRDCTGYPSAILQAVRVVASNIVSGASDDESDLSNDADCESRPSSKRTSVCKPIIDPKPEDPKVVAAIQKLRAMGFSQDYNRLSRLAVEENGDVNSMIEKLME</sequence>
<proteinExistence type="predicted"/>
<accession>A0A183AKN4</accession>
<dbReference type="PROSITE" id="PS50030">
    <property type="entry name" value="UBA"/>
    <property type="match status" value="1"/>
</dbReference>
<feature type="domain" description="UBA" evidence="5">
    <location>
        <begin position="244"/>
        <end position="288"/>
    </location>
</feature>
<dbReference type="OrthoDB" id="6249603at2759"/>
<protein>
    <submittedName>
        <fullName evidence="8">UBA domain-containing protein</fullName>
    </submittedName>
</protein>
<organism evidence="8">
    <name type="scientific">Echinostoma caproni</name>
    <dbReference type="NCBI Taxonomy" id="27848"/>
    <lineage>
        <taxon>Eukaryota</taxon>
        <taxon>Metazoa</taxon>
        <taxon>Spiralia</taxon>
        <taxon>Lophotrochozoa</taxon>
        <taxon>Platyhelminthes</taxon>
        <taxon>Trematoda</taxon>
        <taxon>Digenea</taxon>
        <taxon>Plagiorchiida</taxon>
        <taxon>Echinostomata</taxon>
        <taxon>Echinostomatoidea</taxon>
        <taxon>Echinostomatidae</taxon>
        <taxon>Echinostoma</taxon>
    </lineage>
</organism>